<dbReference type="OrthoDB" id="9815425at2"/>
<dbReference type="eggNOG" id="COG0657">
    <property type="taxonomic scope" value="Bacteria"/>
</dbReference>
<dbReference type="RefSeq" id="WP_009195993.1">
    <property type="nucleotide sequence ID" value="NZ_AODQ01000066.1"/>
</dbReference>
<reference evidence="3 4" key="1">
    <citation type="journal article" date="2013" name="Genome Announc.">
        <title>Draft Genome Sequence of Cesiribacter andamanensis Strain AMV16T, Isolated from a Soil Sample from a Mud Volcano in the Andaman Islands, India.</title>
        <authorList>
            <person name="Shivaji S."/>
            <person name="Ara S."/>
            <person name="Begum Z."/>
            <person name="Srinivas T.N."/>
            <person name="Singh A."/>
            <person name="Kumar Pinnaka A."/>
        </authorList>
    </citation>
    <scope>NUCLEOTIDE SEQUENCE [LARGE SCALE GENOMIC DNA]</scope>
    <source>
        <strain evidence="3 4">AMV16</strain>
    </source>
</reference>
<keyword evidence="4" id="KW-1185">Reference proteome</keyword>
<accession>M7NKG8</accession>
<dbReference type="STRING" id="1279009.ADICEAN_02603"/>
<protein>
    <submittedName>
        <fullName evidence="3">Monoterpene epsilon-lactone hydrolase</fullName>
        <ecNumber evidence="3">3.1.1.83</ecNumber>
    </submittedName>
</protein>
<comment type="caution">
    <text evidence="3">The sequence shown here is derived from an EMBL/GenBank/DDBJ whole genome shotgun (WGS) entry which is preliminary data.</text>
</comment>
<dbReference type="SUPFAM" id="SSF53474">
    <property type="entry name" value="alpha/beta-Hydrolases"/>
    <property type="match status" value="1"/>
</dbReference>
<evidence type="ECO:0000256" key="1">
    <source>
        <dbReference type="ARBA" id="ARBA00022801"/>
    </source>
</evidence>
<dbReference type="AlphaFoldDB" id="M7NKG8"/>
<dbReference type="EC" id="3.1.1.83" evidence="3"/>
<evidence type="ECO:0000313" key="3">
    <source>
        <dbReference type="EMBL" id="EMR02255.1"/>
    </source>
</evidence>
<dbReference type="InterPro" id="IPR013094">
    <property type="entry name" value="AB_hydrolase_3"/>
</dbReference>
<evidence type="ECO:0000259" key="2">
    <source>
        <dbReference type="Pfam" id="PF07859"/>
    </source>
</evidence>
<evidence type="ECO:0000313" key="4">
    <source>
        <dbReference type="Proteomes" id="UP000011910"/>
    </source>
</evidence>
<dbReference type="InterPro" id="IPR050300">
    <property type="entry name" value="GDXG_lipolytic_enzyme"/>
</dbReference>
<dbReference type="Proteomes" id="UP000011910">
    <property type="component" value="Unassembled WGS sequence"/>
</dbReference>
<dbReference type="PANTHER" id="PTHR48081">
    <property type="entry name" value="AB HYDROLASE SUPERFAMILY PROTEIN C4A8.06C"/>
    <property type="match status" value="1"/>
</dbReference>
<dbReference type="Pfam" id="PF07859">
    <property type="entry name" value="Abhydrolase_3"/>
    <property type="match status" value="1"/>
</dbReference>
<name>M7NKG8_9BACT</name>
<dbReference type="InterPro" id="IPR029058">
    <property type="entry name" value="AB_hydrolase_fold"/>
</dbReference>
<dbReference type="PANTHER" id="PTHR48081:SF8">
    <property type="entry name" value="ALPHA_BETA HYDROLASE FOLD-3 DOMAIN-CONTAINING PROTEIN-RELATED"/>
    <property type="match status" value="1"/>
</dbReference>
<organism evidence="3 4">
    <name type="scientific">Cesiribacter andamanensis AMV16</name>
    <dbReference type="NCBI Taxonomy" id="1279009"/>
    <lineage>
        <taxon>Bacteria</taxon>
        <taxon>Pseudomonadati</taxon>
        <taxon>Bacteroidota</taxon>
        <taxon>Cytophagia</taxon>
        <taxon>Cytophagales</taxon>
        <taxon>Cesiribacteraceae</taxon>
        <taxon>Cesiribacter</taxon>
    </lineage>
</organism>
<dbReference type="Gene3D" id="3.40.50.1820">
    <property type="entry name" value="alpha/beta hydrolase"/>
    <property type="match status" value="1"/>
</dbReference>
<sequence length="295" mass="32937">MPSVSARLFAFFLRTFEKPAANSSLEKTVAWFRKMNVHTPLPAHVHFCRLQEEWLGNIRYHYIFPKVQRGKRLLLYLHGGSYVGGPHLLQWSLAGRMAKAAGCPVVLLHYKLAPEHPFPAAFKECLRLYEHLQQEHPELEISFMGDSAGAGLGLGTCLKLKDQQKKLPAKLVLLSPWLDVQLQNPAITPLEGVEAMLVRKGVQAIGQRYAGTTAADHPYISPLYGELAGLPPLFLAIGTHDIFYPDCLLFRQKAQQAGVALAFLQEEGLFHDWAMFPLMPESARAIAAMARFVEA</sequence>
<dbReference type="GO" id="GO:0016787">
    <property type="term" value="F:hydrolase activity"/>
    <property type="evidence" value="ECO:0007669"/>
    <property type="project" value="UniProtKB-KW"/>
</dbReference>
<feature type="domain" description="Alpha/beta hydrolase fold-3" evidence="2">
    <location>
        <begin position="74"/>
        <end position="274"/>
    </location>
</feature>
<keyword evidence="1 3" id="KW-0378">Hydrolase</keyword>
<proteinExistence type="predicted"/>
<dbReference type="EMBL" id="AODQ01000066">
    <property type="protein sequence ID" value="EMR02255.1"/>
    <property type="molecule type" value="Genomic_DNA"/>
</dbReference>
<gene>
    <name evidence="3" type="primary">mlhB</name>
    <name evidence="3" type="ORF">ADICEAN_02603</name>
</gene>